<dbReference type="Pfam" id="PF00432">
    <property type="entry name" value="Prenyltrans"/>
    <property type="match status" value="1"/>
</dbReference>
<evidence type="ECO:0000313" key="11">
    <source>
        <dbReference type="EMBL" id="PVU96651.1"/>
    </source>
</evidence>
<dbReference type="InterPro" id="IPR026872">
    <property type="entry name" value="FTB"/>
</dbReference>
<evidence type="ECO:0000313" key="12">
    <source>
        <dbReference type="Proteomes" id="UP000245383"/>
    </source>
</evidence>
<dbReference type="GO" id="GO:0005965">
    <property type="term" value="C:protein farnesyltransferase complex"/>
    <property type="evidence" value="ECO:0007669"/>
    <property type="project" value="UniProtKB-UniRule"/>
</dbReference>
<keyword evidence="4 9" id="KW-0637">Prenyltransferase</keyword>
<comment type="caution">
    <text evidence="11">The sequence shown here is derived from an EMBL/GenBank/DDBJ whole genome shotgun (WGS) entry which is preliminary data.</text>
</comment>
<evidence type="ECO:0000256" key="6">
    <source>
        <dbReference type="ARBA" id="ARBA00022723"/>
    </source>
</evidence>
<keyword evidence="7" id="KW-0677">Repeat</keyword>
<dbReference type="AlphaFoldDB" id="A0A2T9YWD7"/>
<protein>
    <recommendedName>
        <fullName evidence="3 9">Protein farnesyltransferase subunit beta</fullName>
        <shortName evidence="9">FTase-beta</shortName>
        <ecNumber evidence="2 9">2.5.1.58</ecNumber>
    </recommendedName>
</protein>
<comment type="catalytic activity">
    <reaction evidence="9">
        <text>L-cysteinyl-[protein] + (2E,6E)-farnesyl diphosphate = S-(2E,6E)-farnesyl-L-cysteinyl-[protein] + diphosphate</text>
        <dbReference type="Rhea" id="RHEA:13345"/>
        <dbReference type="Rhea" id="RHEA-COMP:10131"/>
        <dbReference type="Rhea" id="RHEA-COMP:11535"/>
        <dbReference type="ChEBI" id="CHEBI:29950"/>
        <dbReference type="ChEBI" id="CHEBI:33019"/>
        <dbReference type="ChEBI" id="CHEBI:86019"/>
        <dbReference type="ChEBI" id="CHEBI:175763"/>
    </reaction>
</comment>
<evidence type="ECO:0000256" key="8">
    <source>
        <dbReference type="ARBA" id="ARBA00022833"/>
    </source>
</evidence>
<keyword evidence="8 9" id="KW-0862">Zinc</keyword>
<evidence type="ECO:0000256" key="3">
    <source>
        <dbReference type="ARBA" id="ARBA00015798"/>
    </source>
</evidence>
<keyword evidence="6 9" id="KW-0479">Metal-binding</keyword>
<comment type="function">
    <text evidence="9">Catalyzes the transfer of a farnesyl moiety from farnesyl diphosphate to a cysteine at the fourth position from the C-terminus of several proteins. The beta subunit is responsible for peptide-binding.</text>
</comment>
<accession>A0A2T9YWD7</accession>
<dbReference type="Proteomes" id="UP000245383">
    <property type="component" value="Unassembled WGS sequence"/>
</dbReference>
<dbReference type="EC" id="2.5.1.58" evidence="2 9"/>
<evidence type="ECO:0000256" key="4">
    <source>
        <dbReference type="ARBA" id="ARBA00022602"/>
    </source>
</evidence>
<comment type="similarity">
    <text evidence="1 9">Belongs to the protein prenyltransferase subunit beta family.</text>
</comment>
<keyword evidence="12" id="KW-1185">Reference proteome</keyword>
<dbReference type="InterPro" id="IPR001330">
    <property type="entry name" value="Prenyltrans"/>
</dbReference>
<evidence type="ECO:0000256" key="1">
    <source>
        <dbReference type="ARBA" id="ARBA00010497"/>
    </source>
</evidence>
<dbReference type="InterPro" id="IPR045089">
    <property type="entry name" value="PGGT1B-like"/>
</dbReference>
<comment type="subunit">
    <text evidence="9">Heterodimer of an alpha and a beta subunit.</text>
</comment>
<evidence type="ECO:0000256" key="7">
    <source>
        <dbReference type="ARBA" id="ARBA00022737"/>
    </source>
</evidence>
<dbReference type="PANTHER" id="PTHR11774:SF6">
    <property type="entry name" value="PROTEIN FARNESYLTRANSFERASE SUBUNIT BETA"/>
    <property type="match status" value="1"/>
</dbReference>
<dbReference type="STRING" id="133385.A0A2T9YWD7"/>
<organism evidence="11 12">
    <name type="scientific">Smittium simulii</name>
    <dbReference type="NCBI Taxonomy" id="133385"/>
    <lineage>
        <taxon>Eukaryota</taxon>
        <taxon>Fungi</taxon>
        <taxon>Fungi incertae sedis</taxon>
        <taxon>Zoopagomycota</taxon>
        <taxon>Kickxellomycotina</taxon>
        <taxon>Harpellomycetes</taxon>
        <taxon>Harpellales</taxon>
        <taxon>Legeriomycetaceae</taxon>
        <taxon>Smittium</taxon>
    </lineage>
</organism>
<comment type="cofactor">
    <cofactor evidence="9">
        <name>Zn(2+)</name>
        <dbReference type="ChEBI" id="CHEBI:29105"/>
    </cofactor>
    <text evidence="9">Binds 1 zinc ion per subunit.</text>
</comment>
<dbReference type="CDD" id="cd02893">
    <property type="entry name" value="FTase"/>
    <property type="match status" value="1"/>
</dbReference>
<evidence type="ECO:0000256" key="5">
    <source>
        <dbReference type="ARBA" id="ARBA00022679"/>
    </source>
</evidence>
<dbReference type="SUPFAM" id="SSF48239">
    <property type="entry name" value="Terpenoid cyclases/Protein prenyltransferases"/>
    <property type="match status" value="1"/>
</dbReference>
<dbReference type="InterPro" id="IPR008930">
    <property type="entry name" value="Terpenoid_cyclase/PrenylTrfase"/>
</dbReference>
<reference evidence="11 12" key="1">
    <citation type="journal article" date="2018" name="MBio">
        <title>Comparative Genomics Reveals the Core Gene Toolbox for the Fungus-Insect Symbiosis.</title>
        <authorList>
            <person name="Wang Y."/>
            <person name="Stata M."/>
            <person name="Wang W."/>
            <person name="Stajich J.E."/>
            <person name="White M.M."/>
            <person name="Moncalvo J.M."/>
        </authorList>
    </citation>
    <scope>NUCLEOTIDE SEQUENCE [LARGE SCALE GENOMIC DNA]</scope>
    <source>
        <strain evidence="11 12">SWE-8-4</strain>
    </source>
</reference>
<dbReference type="PANTHER" id="PTHR11774">
    <property type="entry name" value="GERANYLGERANYL TRANSFERASE TYPE BETA SUBUNIT"/>
    <property type="match status" value="1"/>
</dbReference>
<evidence type="ECO:0000256" key="9">
    <source>
        <dbReference type="RuleBase" id="RU365056"/>
    </source>
</evidence>
<dbReference type="GO" id="GO:0097354">
    <property type="term" value="P:prenylation"/>
    <property type="evidence" value="ECO:0007669"/>
    <property type="project" value="UniProtKB-UniRule"/>
</dbReference>
<evidence type="ECO:0000256" key="2">
    <source>
        <dbReference type="ARBA" id="ARBA00012702"/>
    </source>
</evidence>
<feature type="domain" description="Prenyltransferase alpha-alpha toroid" evidence="10">
    <location>
        <begin position="2"/>
        <end position="333"/>
    </location>
</feature>
<dbReference type="GO" id="GO:0008270">
    <property type="term" value="F:zinc ion binding"/>
    <property type="evidence" value="ECO:0007669"/>
    <property type="project" value="UniProtKB-UniRule"/>
</dbReference>
<dbReference type="GO" id="GO:0004660">
    <property type="term" value="F:protein farnesyltransferase activity"/>
    <property type="evidence" value="ECO:0007669"/>
    <property type="project" value="UniProtKB-UniRule"/>
</dbReference>
<dbReference type="OrthoDB" id="10261146at2759"/>
<gene>
    <name evidence="11" type="ORF">BB561_001045</name>
</gene>
<name>A0A2T9YWD7_9FUNG</name>
<evidence type="ECO:0000259" key="10">
    <source>
        <dbReference type="Pfam" id="PF00432"/>
    </source>
</evidence>
<proteinExistence type="inferred from homology"/>
<sequence>MQGLPSGYQCLNSSQPWFCFWTLHSLYLLGKEIDCEVENKVINKIASCQNKGGGYGGSPSDISHIISSFSAICSLVIVGTQKAYESIDRNTMIQWLLQMKNSDGSFTVHQGGEIDLRGSYCAIVVAFLLDILTPDLVENVADFVSRCQNYDGGFGPYPGVESHGSYSFCAIAVLDILNKTESIDLDSFTGYVTSRQMSLEGGFSGRINKLVDGCYSYWVGATFIILHRALGLPPTSDFLFDRMALQKYIILCCQKNNVGGLRDKPGKSPDYYHTCYCLSGLSLAQNGVVNLLSNSSQDLDSTATLGYKLFNNENLIFGSQKNAVPEINPVFNISPDKLNNWVKYFK</sequence>
<dbReference type="Gene3D" id="1.50.10.20">
    <property type="match status" value="1"/>
</dbReference>
<dbReference type="EMBL" id="MBFR01000027">
    <property type="protein sequence ID" value="PVU96651.1"/>
    <property type="molecule type" value="Genomic_DNA"/>
</dbReference>
<keyword evidence="5 9" id="KW-0808">Transferase</keyword>